<keyword evidence="1" id="KW-0175">Coiled coil</keyword>
<accession>A0A0N5D5J0</accession>
<name>A0A0N5D5J0_THECL</name>
<sequence length="109" mass="12452">MFDKVIGFISLHLPPTNPGKSEYEMSDLSVSNQAPLLTLSLSYDEPVHEEFGETPLLSSSPSLTPSVRLKSMFLRTSPRLQNMTREEVYEKLRKNISELERMTARLKHT</sequence>
<dbReference type="AlphaFoldDB" id="A0A0N5D5J0"/>
<feature type="coiled-coil region" evidence="1">
    <location>
        <begin position="82"/>
        <end position="109"/>
    </location>
</feature>
<reference evidence="4" key="1">
    <citation type="submission" date="2017-02" db="UniProtKB">
        <authorList>
            <consortium name="WormBaseParasite"/>
        </authorList>
    </citation>
    <scope>IDENTIFICATION</scope>
</reference>
<organism evidence="4">
    <name type="scientific">Thelazia callipaeda</name>
    <name type="common">Oriental eyeworm</name>
    <name type="synonym">Parasitic nematode</name>
    <dbReference type="NCBI Taxonomy" id="103827"/>
    <lineage>
        <taxon>Eukaryota</taxon>
        <taxon>Metazoa</taxon>
        <taxon>Ecdysozoa</taxon>
        <taxon>Nematoda</taxon>
        <taxon>Chromadorea</taxon>
        <taxon>Rhabditida</taxon>
        <taxon>Spirurina</taxon>
        <taxon>Spiruromorpha</taxon>
        <taxon>Thelazioidea</taxon>
        <taxon>Thelaziidae</taxon>
        <taxon>Thelazia</taxon>
    </lineage>
</organism>
<dbReference type="EMBL" id="UYYF01004606">
    <property type="protein sequence ID" value="VDN05799.1"/>
    <property type="molecule type" value="Genomic_DNA"/>
</dbReference>
<evidence type="ECO:0000313" key="3">
    <source>
        <dbReference type="Proteomes" id="UP000276776"/>
    </source>
</evidence>
<evidence type="ECO:0000313" key="2">
    <source>
        <dbReference type="EMBL" id="VDN05799.1"/>
    </source>
</evidence>
<keyword evidence="3" id="KW-1185">Reference proteome</keyword>
<proteinExistence type="predicted"/>
<reference evidence="2 3" key="2">
    <citation type="submission" date="2018-11" db="EMBL/GenBank/DDBJ databases">
        <authorList>
            <consortium name="Pathogen Informatics"/>
        </authorList>
    </citation>
    <scope>NUCLEOTIDE SEQUENCE [LARGE SCALE GENOMIC DNA]</scope>
</reference>
<dbReference type="STRING" id="103827.A0A0N5D5J0"/>
<dbReference type="Proteomes" id="UP000276776">
    <property type="component" value="Unassembled WGS sequence"/>
</dbReference>
<gene>
    <name evidence="2" type="ORF">TCLT_LOCUS8261</name>
</gene>
<evidence type="ECO:0000256" key="1">
    <source>
        <dbReference type="SAM" id="Coils"/>
    </source>
</evidence>
<protein>
    <submittedName>
        <fullName evidence="4">Rbsn domain-containing protein</fullName>
    </submittedName>
</protein>
<dbReference type="WBParaSite" id="TCLT_0000827201-mRNA-1">
    <property type="protein sequence ID" value="TCLT_0000827201-mRNA-1"/>
    <property type="gene ID" value="TCLT_0000827201"/>
</dbReference>
<evidence type="ECO:0000313" key="4">
    <source>
        <dbReference type="WBParaSite" id="TCLT_0000827201-mRNA-1"/>
    </source>
</evidence>